<organism evidence="3 4">
    <name type="scientific">Malassezia furfur</name>
    <name type="common">Pityriasis versicolor infection agent</name>
    <name type="synonym">Pityrosporum furfur</name>
    <dbReference type="NCBI Taxonomy" id="55194"/>
    <lineage>
        <taxon>Eukaryota</taxon>
        <taxon>Fungi</taxon>
        <taxon>Dikarya</taxon>
        <taxon>Basidiomycota</taxon>
        <taxon>Ustilaginomycotina</taxon>
        <taxon>Malasseziomycetes</taxon>
        <taxon>Malasseziales</taxon>
        <taxon>Malasseziaceae</taxon>
        <taxon>Malassezia</taxon>
    </lineage>
</organism>
<dbReference type="InterPro" id="IPR015943">
    <property type="entry name" value="WD40/YVTN_repeat-like_dom_sf"/>
</dbReference>
<feature type="region of interest" description="Disordered" evidence="2">
    <location>
        <begin position="387"/>
        <end position="419"/>
    </location>
</feature>
<keyword evidence="4" id="KW-1185">Reference proteome</keyword>
<evidence type="ECO:0000313" key="3">
    <source>
        <dbReference type="EMBL" id="WFD49522.1"/>
    </source>
</evidence>
<evidence type="ECO:0000256" key="1">
    <source>
        <dbReference type="ARBA" id="ARBA00011187"/>
    </source>
</evidence>
<name>A0ABY8EV96_MALFU</name>
<proteinExistence type="predicted"/>
<sequence>MEGNGKAHYTAELLCSIREERMRVGVERWVGLKITEEGVLSCTSGGAFRYTPLSSFSLEAKGHDAEPKEGASLLRDATEEQLDSLAVKWTVPSPLHQVAFYPDTNKPRYFAYGGEQVPLSLWSLRKTLERDSEPAETTATKPAEDDDQDAQAAAGKKRRASSQTGKQRDLLPGELWRAKNLPNDALSLARHPLIRSVVFLPRNSASEAEASEDELSALDAAVAVGTKDGLVRVYEPSKKKPKHVHEWQVAPKNQGALRVLKLARSDSILFAGDSARNLYAIDAKTGRLLFQYKDITGTISSLLVLHVQRDEEPPKTLLLGSSLDRLVRLFDIGTPYGNGQRRRGKELCSYFTGLENVISMASDQLSVQVPSEKKAEEAEEEEVWANMAIARDEKDDGDASDAEEKPKPKQAKRRRSGAT</sequence>
<comment type="subunit">
    <text evidence="1">Component of the pre-66S ribosomal particle.</text>
</comment>
<dbReference type="Gene3D" id="2.130.10.10">
    <property type="entry name" value="YVTN repeat-like/Quinoprotein amine dehydrogenase"/>
    <property type="match status" value="1"/>
</dbReference>
<dbReference type="InterPro" id="IPR011047">
    <property type="entry name" value="Quinoprotein_ADH-like_sf"/>
</dbReference>
<feature type="region of interest" description="Disordered" evidence="2">
    <location>
        <begin position="130"/>
        <end position="171"/>
    </location>
</feature>
<evidence type="ECO:0000256" key="2">
    <source>
        <dbReference type="SAM" id="MobiDB-lite"/>
    </source>
</evidence>
<accession>A0ABY8EV96</accession>
<evidence type="ECO:0000313" key="4">
    <source>
        <dbReference type="Proteomes" id="UP000818624"/>
    </source>
</evidence>
<evidence type="ECO:0008006" key="5">
    <source>
        <dbReference type="Google" id="ProtNLM"/>
    </source>
</evidence>
<reference evidence="3 4" key="1">
    <citation type="journal article" date="2020" name="Elife">
        <title>Loss of centromere function drives karyotype evolution in closely related Malassezia species.</title>
        <authorList>
            <person name="Sankaranarayanan S.R."/>
            <person name="Ianiri G."/>
            <person name="Coelho M.A."/>
            <person name="Reza M.H."/>
            <person name="Thimmappa B.C."/>
            <person name="Ganguly P."/>
            <person name="Vadnala R.N."/>
            <person name="Sun S."/>
            <person name="Siddharthan R."/>
            <person name="Tellgren-Roth C."/>
            <person name="Dawson T.L."/>
            <person name="Heitman J."/>
            <person name="Sanyal K."/>
        </authorList>
    </citation>
    <scope>NUCLEOTIDE SEQUENCE [LARGE SCALE GENOMIC DNA]</scope>
    <source>
        <strain evidence="3">CBS14141</strain>
    </source>
</reference>
<protein>
    <recommendedName>
        <fullName evidence="5">Ribosome biogenesis protein NSA1</fullName>
    </recommendedName>
</protein>
<dbReference type="InterPro" id="IPR037379">
    <property type="entry name" value="WDR74/Nsa1"/>
</dbReference>
<dbReference type="Proteomes" id="UP000818624">
    <property type="component" value="Chromosome 5"/>
</dbReference>
<gene>
    <name evidence="3" type="ORF">GLX27_004205</name>
</gene>
<dbReference type="EMBL" id="CP046238">
    <property type="protein sequence ID" value="WFD49522.1"/>
    <property type="molecule type" value="Genomic_DNA"/>
</dbReference>
<dbReference type="PANTHER" id="PTHR16038:SF4">
    <property type="entry name" value="WD REPEAT-CONTAINING PROTEIN 74"/>
    <property type="match status" value="1"/>
</dbReference>
<dbReference type="SUPFAM" id="SSF50998">
    <property type="entry name" value="Quinoprotein alcohol dehydrogenase-like"/>
    <property type="match status" value="1"/>
</dbReference>
<feature type="compositionally biased region" description="Basic residues" evidence="2">
    <location>
        <begin position="408"/>
        <end position="419"/>
    </location>
</feature>
<dbReference type="PANTHER" id="PTHR16038">
    <property type="entry name" value="NOP SEVEN ASSOCIATED PROTEIN 1"/>
    <property type="match status" value="1"/>
</dbReference>